<sequence length="370" mass="39856">MEDAFGAGPPYTVGVEEEFQLVDPASRALVPAVDRVVAAGNGTNLVTSELSRSCVEMVSPVFGTAAGLAKRLPELRREVAGMARDGGVEIVAAGTHPFSDPTGQPLAGGAHNARIEEEMGWVARTQAIYGLHVHVAVPDGEAAVRAVGALARRVPLLVALSANSPFWRGSDTRLASTRVKIFEMFPRSGLPPAFRDWEDFVRHVETLVASGSIPDYSWCWWDARPHLRFGTVELRAPDVQTDASHTAALVALVQCLVAGADGRAPEDPLFIAENKWRAVRHGMDATFYDFAAGESMPARSLARELVEELRPISQDLRCEAELEGALEIVARGNGAELQRAAFEKDGSLEGLVGHLSDATVSRQGRPHRSR</sequence>
<comment type="function">
    <text evidence="5">ATP-dependent carboxylate-amine ligase which exhibits weak glutamate--cysteine ligase activity.</text>
</comment>
<keyword evidence="1 5" id="KW-0436">Ligase</keyword>
<dbReference type="PANTHER" id="PTHR36510">
    <property type="entry name" value="GLUTAMATE--CYSTEINE LIGASE 2-RELATED"/>
    <property type="match status" value="1"/>
</dbReference>
<dbReference type="GO" id="GO:0004357">
    <property type="term" value="F:glutamate-cysteine ligase activity"/>
    <property type="evidence" value="ECO:0007669"/>
    <property type="project" value="UniProtKB-EC"/>
</dbReference>
<dbReference type="NCBIfam" id="TIGR02050">
    <property type="entry name" value="gshA_cyan_rel"/>
    <property type="match status" value="1"/>
</dbReference>
<dbReference type="HAMAP" id="MF_01609">
    <property type="entry name" value="Glu_cys_ligase_2"/>
    <property type="match status" value="1"/>
</dbReference>
<dbReference type="AlphaFoldDB" id="A0A6J4QPF3"/>
<dbReference type="EMBL" id="CADCVH010000030">
    <property type="protein sequence ID" value="CAA9450901.1"/>
    <property type="molecule type" value="Genomic_DNA"/>
</dbReference>
<keyword evidence="3 5" id="KW-0067">ATP-binding</keyword>
<name>A0A6J4QPF3_9ACTN</name>
<reference evidence="6" key="1">
    <citation type="submission" date="2020-02" db="EMBL/GenBank/DDBJ databases">
        <authorList>
            <person name="Meier V. D."/>
        </authorList>
    </citation>
    <scope>NUCLEOTIDE SEQUENCE</scope>
    <source>
        <strain evidence="6">AVDCRST_MAG02</strain>
    </source>
</reference>
<evidence type="ECO:0000256" key="1">
    <source>
        <dbReference type="ARBA" id="ARBA00022598"/>
    </source>
</evidence>
<accession>A0A6J4QPF3</accession>
<organism evidence="6">
    <name type="scientific">uncultured Rubrobacteraceae bacterium</name>
    <dbReference type="NCBI Taxonomy" id="349277"/>
    <lineage>
        <taxon>Bacteria</taxon>
        <taxon>Bacillati</taxon>
        <taxon>Actinomycetota</taxon>
        <taxon>Rubrobacteria</taxon>
        <taxon>Rubrobacterales</taxon>
        <taxon>Rubrobacteraceae</taxon>
        <taxon>environmental samples</taxon>
    </lineage>
</organism>
<evidence type="ECO:0000256" key="4">
    <source>
        <dbReference type="ARBA" id="ARBA00048819"/>
    </source>
</evidence>
<gene>
    <name evidence="6" type="ORF">AVDCRST_MAG02-893</name>
</gene>
<dbReference type="EC" id="6.3.2.2" evidence="5"/>
<dbReference type="InterPro" id="IPR011793">
    <property type="entry name" value="YbdK"/>
</dbReference>
<evidence type="ECO:0000313" key="6">
    <source>
        <dbReference type="EMBL" id="CAA9450901.1"/>
    </source>
</evidence>
<dbReference type="SUPFAM" id="SSF55931">
    <property type="entry name" value="Glutamine synthetase/guanido kinase"/>
    <property type="match status" value="1"/>
</dbReference>
<dbReference type="PANTHER" id="PTHR36510:SF1">
    <property type="entry name" value="GLUTAMATE--CYSTEINE LIGASE 2-RELATED"/>
    <property type="match status" value="1"/>
</dbReference>
<evidence type="ECO:0000256" key="2">
    <source>
        <dbReference type="ARBA" id="ARBA00022741"/>
    </source>
</evidence>
<dbReference type="InterPro" id="IPR006336">
    <property type="entry name" value="GCS2"/>
</dbReference>
<dbReference type="InterPro" id="IPR014746">
    <property type="entry name" value="Gln_synth/guanido_kin_cat_dom"/>
</dbReference>
<dbReference type="Gene3D" id="3.30.590.20">
    <property type="match status" value="1"/>
</dbReference>
<keyword evidence="2 5" id="KW-0547">Nucleotide-binding</keyword>
<dbReference type="GO" id="GO:0005524">
    <property type="term" value="F:ATP binding"/>
    <property type="evidence" value="ECO:0007669"/>
    <property type="project" value="UniProtKB-KW"/>
</dbReference>
<dbReference type="Pfam" id="PF04107">
    <property type="entry name" value="GCS2"/>
    <property type="match status" value="1"/>
</dbReference>
<protein>
    <recommendedName>
        <fullName evidence="5">Putative glutamate--cysteine ligase 2</fullName>
        <ecNumber evidence="5">6.3.2.2</ecNumber>
    </recommendedName>
    <alternativeName>
        <fullName evidence="5">Gamma-glutamylcysteine synthetase 2</fullName>
        <shortName evidence="5">GCS 2</shortName>
        <shortName evidence="5">Gamma-GCS 2</shortName>
    </alternativeName>
</protein>
<dbReference type="GO" id="GO:0042398">
    <property type="term" value="P:modified amino acid biosynthetic process"/>
    <property type="evidence" value="ECO:0007669"/>
    <property type="project" value="InterPro"/>
</dbReference>
<comment type="similarity">
    <text evidence="5">Belongs to the glutamate--cysteine ligase type 2 family. YbdK subfamily.</text>
</comment>
<evidence type="ECO:0000256" key="5">
    <source>
        <dbReference type="HAMAP-Rule" id="MF_01609"/>
    </source>
</evidence>
<evidence type="ECO:0000256" key="3">
    <source>
        <dbReference type="ARBA" id="ARBA00022840"/>
    </source>
</evidence>
<dbReference type="InterPro" id="IPR050141">
    <property type="entry name" value="GCL_type2/YbdK_subfam"/>
</dbReference>
<comment type="catalytic activity">
    <reaction evidence="4 5">
        <text>L-cysteine + L-glutamate + ATP = gamma-L-glutamyl-L-cysteine + ADP + phosphate + H(+)</text>
        <dbReference type="Rhea" id="RHEA:13285"/>
        <dbReference type="ChEBI" id="CHEBI:15378"/>
        <dbReference type="ChEBI" id="CHEBI:29985"/>
        <dbReference type="ChEBI" id="CHEBI:30616"/>
        <dbReference type="ChEBI" id="CHEBI:35235"/>
        <dbReference type="ChEBI" id="CHEBI:43474"/>
        <dbReference type="ChEBI" id="CHEBI:58173"/>
        <dbReference type="ChEBI" id="CHEBI:456216"/>
        <dbReference type="EC" id="6.3.2.2"/>
    </reaction>
</comment>
<proteinExistence type="inferred from homology"/>